<gene>
    <name evidence="2" type="ORF">M9Y10_012500</name>
</gene>
<name>A0ABR2IDZ8_9EUKA</name>
<dbReference type="InterPro" id="IPR001680">
    <property type="entry name" value="WD40_rpt"/>
</dbReference>
<accession>A0ABR2IDZ8</accession>
<feature type="region of interest" description="Disordered" evidence="1">
    <location>
        <begin position="688"/>
        <end position="719"/>
    </location>
</feature>
<dbReference type="SUPFAM" id="SSF50978">
    <property type="entry name" value="WD40 repeat-like"/>
    <property type="match status" value="1"/>
</dbReference>
<sequence length="1228" mass="138045">MNESTNSFDLQIGIQQIKYETPSNFRYTKFCAIKPGKLFQSSFFQMTNLIAAGTLEGPILIYTENFETLSHVCILCAHTAPVTDIIQTENNYFVSASKNGTIVKWSNDDCSYISSFRHIAEKGEILLSLYPPNPHFIMINTVGFSTFLFDLETGMKIRTFDIFGITQVSFLHPDKCFSIASPSLAILKFNLFTLYSESDIISLSNNHIEPISKYAINIGEHQSYFLSEYGLIRTKNRDWELLSPFTMSKLLSGKVKKRISHDFISNVKWSNPTTFCISTYGSRFVIYNIEIVKNNDFTEPRLVNAIPVTSPIETVCNHFLFFSINLSQTDQLMAKKKAKINKAQSATSIEFNNNRTDQNPQAISLQSFNQGPMNDCRIVLTPKPRKILSLKIDGTFSMNFFNRYPRLYHVPRVSSARVVETNGGKVFYISNWEKGGHSTLKHICNRRITSLLSRESQRLKLEVIAGCSDGTVSFFSENTSKPFHTEIVLSSPVIGLVHLPLKYRGRLTMLVIGNDGSAALLKNNKVVMHYANFMMKLVAAYYHEVDQCLIFKRIDESFIVFKIDEPGPVLLTSSLPKGSTLVWSLNEMQNETGVYNENFYTNVDYITVKHGLKLNSDSALKTNNVRFGRNSWFYSSVGISNFINVHNRRYKLFAKFINQLFQQKSDGFFPHSQSLTFASSLNDHSNIEMSDNSDLDDSEDEMITSTSSSTFSSKTSSSSGVVHFDLSNVKPAMKKKKRFDFSKESTFSKHLNNNLNPLSTSEPSFKPLIPKPLTKQVTVKKMLPKPLTAQKPPPVVSSPPASAPNDDFGQFPKSQSIQSLVNWISPQKPSFKLKQSPNVYQKIIDSLSLVIVGESKKTATFFFPEYRICGNMAFILSDKNSVKNMIIKTLISGETSDEQHPELILPFGNLLSCGNYNIEMAASIECNRLIDCVTPEIASNLMHSIPLNSSSKSHLFITSIVAFTHPNLVPRKKYQELLSFLVMMTMSQHGSSSLALSILIRGFEFWSNVNSNSKVNLFSKLIDCFIRVERPKALEDIFFSAAIDNLEDFFEAMKNEISTSFYSKSSQKVLKKFIDLMSKVAFSDPQKCGTQIALSLVNIASEFEALQSLIADEIGTYSIFFTSVAILNNFIVIGSKNGYISVFKNFKLVIYERAFASMIDYVSIGPNAQFCAAISVSVAKAIIFALPAPGILNSFHKRSGIETSLEKVGGHYKIYWSDPAHCHFSVAD</sequence>
<dbReference type="InterPro" id="IPR036322">
    <property type="entry name" value="WD40_repeat_dom_sf"/>
</dbReference>
<comment type="caution">
    <text evidence="2">The sequence shown here is derived from an EMBL/GenBank/DDBJ whole genome shotgun (WGS) entry which is preliminary data.</text>
</comment>
<dbReference type="SMART" id="SM00320">
    <property type="entry name" value="WD40"/>
    <property type="match status" value="2"/>
</dbReference>
<proteinExistence type="predicted"/>
<feature type="compositionally biased region" description="Acidic residues" evidence="1">
    <location>
        <begin position="691"/>
        <end position="702"/>
    </location>
</feature>
<reference evidence="2 3" key="1">
    <citation type="submission" date="2024-04" db="EMBL/GenBank/DDBJ databases">
        <title>Tritrichomonas musculus Genome.</title>
        <authorList>
            <person name="Alves-Ferreira E."/>
            <person name="Grigg M."/>
            <person name="Lorenzi H."/>
            <person name="Galac M."/>
        </authorList>
    </citation>
    <scope>NUCLEOTIDE SEQUENCE [LARGE SCALE GENOMIC DNA]</scope>
    <source>
        <strain evidence="2 3">EAF2021</strain>
    </source>
</reference>
<feature type="compositionally biased region" description="Low complexity" evidence="1">
    <location>
        <begin position="704"/>
        <end position="719"/>
    </location>
</feature>
<evidence type="ECO:0000313" key="3">
    <source>
        <dbReference type="Proteomes" id="UP001470230"/>
    </source>
</evidence>
<evidence type="ECO:0000256" key="1">
    <source>
        <dbReference type="SAM" id="MobiDB-lite"/>
    </source>
</evidence>
<dbReference type="Proteomes" id="UP001470230">
    <property type="component" value="Unassembled WGS sequence"/>
</dbReference>
<dbReference type="Gene3D" id="2.130.10.10">
    <property type="entry name" value="YVTN repeat-like/Quinoprotein amine dehydrogenase"/>
    <property type="match status" value="1"/>
</dbReference>
<dbReference type="InterPro" id="IPR015943">
    <property type="entry name" value="WD40/YVTN_repeat-like_dom_sf"/>
</dbReference>
<dbReference type="EMBL" id="JAPFFF010000018">
    <property type="protein sequence ID" value="KAK8860810.1"/>
    <property type="molecule type" value="Genomic_DNA"/>
</dbReference>
<protein>
    <submittedName>
        <fullName evidence="2">Uncharacterized protein</fullName>
    </submittedName>
</protein>
<evidence type="ECO:0000313" key="2">
    <source>
        <dbReference type="EMBL" id="KAK8860810.1"/>
    </source>
</evidence>
<organism evidence="2 3">
    <name type="scientific">Tritrichomonas musculus</name>
    <dbReference type="NCBI Taxonomy" id="1915356"/>
    <lineage>
        <taxon>Eukaryota</taxon>
        <taxon>Metamonada</taxon>
        <taxon>Parabasalia</taxon>
        <taxon>Tritrichomonadida</taxon>
        <taxon>Tritrichomonadidae</taxon>
        <taxon>Tritrichomonas</taxon>
    </lineage>
</organism>
<keyword evidence="3" id="KW-1185">Reference proteome</keyword>